<dbReference type="GO" id="GO:0009953">
    <property type="term" value="P:dorsal/ventral pattern formation"/>
    <property type="evidence" value="ECO:0007669"/>
    <property type="project" value="TreeGrafter"/>
</dbReference>
<dbReference type="AlphaFoldDB" id="A0AAN9THB9"/>
<accession>A0AAN9THB9</accession>
<dbReference type="EMBL" id="JBBCAQ010000020">
    <property type="protein sequence ID" value="KAK7592830.1"/>
    <property type="molecule type" value="Genomic_DNA"/>
</dbReference>
<dbReference type="GO" id="GO:0030514">
    <property type="term" value="P:negative regulation of BMP signaling pathway"/>
    <property type="evidence" value="ECO:0007669"/>
    <property type="project" value="InterPro"/>
</dbReference>
<evidence type="ECO:0000256" key="4">
    <source>
        <dbReference type="ARBA" id="ARBA00022525"/>
    </source>
</evidence>
<name>A0AAN9THB9_9HEMI</name>
<protein>
    <recommendedName>
        <fullName evidence="10">Noggin</fullName>
    </recommendedName>
</protein>
<dbReference type="InterPro" id="IPR008717">
    <property type="entry name" value="Noggin"/>
</dbReference>
<evidence type="ECO:0000256" key="3">
    <source>
        <dbReference type="ARBA" id="ARBA00022473"/>
    </source>
</evidence>
<feature type="disulfide bond" evidence="6">
    <location>
        <begin position="160"/>
        <end position="242"/>
    </location>
</feature>
<feature type="disulfide bond" evidence="6">
    <location>
        <begin position="131"/>
        <end position="168"/>
    </location>
</feature>
<evidence type="ECO:0008006" key="10">
    <source>
        <dbReference type="Google" id="ProtNLM"/>
    </source>
</evidence>
<evidence type="ECO:0000256" key="5">
    <source>
        <dbReference type="ARBA" id="ARBA00022729"/>
    </source>
</evidence>
<keyword evidence="9" id="KW-1185">Reference proteome</keyword>
<feature type="compositionally biased region" description="Basic residues" evidence="7">
    <location>
        <begin position="186"/>
        <end position="198"/>
    </location>
</feature>
<feature type="compositionally biased region" description="Polar residues" evidence="7">
    <location>
        <begin position="201"/>
        <end position="210"/>
    </location>
</feature>
<feature type="disulfide bond" evidence="6">
    <location>
        <begin position="154"/>
        <end position="240"/>
    </location>
</feature>
<dbReference type="PIRSF" id="PIRSF008129">
    <property type="entry name" value="Noggin"/>
    <property type="match status" value="1"/>
</dbReference>
<evidence type="ECO:0000256" key="1">
    <source>
        <dbReference type="ARBA" id="ARBA00004613"/>
    </source>
</evidence>
<dbReference type="Gene3D" id="1.10.287.520">
    <property type="entry name" value="Helix hairpin bin"/>
    <property type="match status" value="1"/>
</dbReference>
<comment type="subcellular location">
    <subcellularLocation>
        <location evidence="1">Secreted</location>
    </subcellularLocation>
</comment>
<dbReference type="Pfam" id="PF05806">
    <property type="entry name" value="Noggin"/>
    <property type="match status" value="1"/>
</dbReference>
<gene>
    <name evidence="8" type="ORF">V9T40_007582</name>
</gene>
<dbReference type="InterPro" id="IPR029034">
    <property type="entry name" value="Cystine-knot_cytokine"/>
</dbReference>
<feature type="disulfide bond" evidence="6">
    <location>
        <begin position="183"/>
        <end position="227"/>
    </location>
</feature>
<organism evidence="8 9">
    <name type="scientific">Parthenolecanium corni</name>
    <dbReference type="NCBI Taxonomy" id="536013"/>
    <lineage>
        <taxon>Eukaryota</taxon>
        <taxon>Metazoa</taxon>
        <taxon>Ecdysozoa</taxon>
        <taxon>Arthropoda</taxon>
        <taxon>Hexapoda</taxon>
        <taxon>Insecta</taxon>
        <taxon>Pterygota</taxon>
        <taxon>Neoptera</taxon>
        <taxon>Paraneoptera</taxon>
        <taxon>Hemiptera</taxon>
        <taxon>Sternorrhyncha</taxon>
        <taxon>Coccoidea</taxon>
        <taxon>Coccidae</taxon>
        <taxon>Parthenolecanium</taxon>
    </lineage>
</organism>
<proteinExistence type="inferred from homology"/>
<keyword evidence="3" id="KW-0217">Developmental protein</keyword>
<dbReference type="GO" id="GO:0045596">
    <property type="term" value="P:negative regulation of cell differentiation"/>
    <property type="evidence" value="ECO:0007669"/>
    <property type="project" value="InterPro"/>
</dbReference>
<keyword evidence="5" id="KW-0732">Signal</keyword>
<dbReference type="Proteomes" id="UP001367676">
    <property type="component" value="Unassembled WGS sequence"/>
</dbReference>
<evidence type="ECO:0000313" key="9">
    <source>
        <dbReference type="Proteomes" id="UP001367676"/>
    </source>
</evidence>
<dbReference type="SUPFAM" id="SSF57501">
    <property type="entry name" value="Cystine-knot cytokines"/>
    <property type="match status" value="1"/>
</dbReference>
<reference evidence="8 9" key="1">
    <citation type="submission" date="2024-03" db="EMBL/GenBank/DDBJ databases">
        <title>Adaptation during the transition from Ophiocordyceps entomopathogen to insect associate is accompanied by gene loss and intensified selection.</title>
        <authorList>
            <person name="Ward C.M."/>
            <person name="Onetto C.A."/>
            <person name="Borneman A.R."/>
        </authorList>
    </citation>
    <scope>NUCLEOTIDE SEQUENCE [LARGE SCALE GENOMIC DNA]</scope>
    <source>
        <strain evidence="8">AWRI1</strain>
        <tissue evidence="8">Single Adult Female</tissue>
    </source>
</reference>
<sequence>MGNFSEDIADTSPQILRGIPETDTSKVQVSFQVWANPRKSALRPRKQDLHESNLLKLLGNDYDHRWMKISKDKSNGNGQLDDSERKTVRILRELVGNSSVSSSEDQLQLPDELPAQYRELVKTWLVRRATCPIRFTWNDLGPYFWPRFVKKGECLRNTTCSWPPGMACTQGTAKILQILRWHCRNRKKKGKNRGRKKKTQDNNVTTANGSEDSRKISRRKKRKEYECFWIKVPYPVPEDCVCSCKNWQ</sequence>
<evidence type="ECO:0000256" key="6">
    <source>
        <dbReference type="PIRSR" id="PIRSR008129-1"/>
    </source>
</evidence>
<feature type="region of interest" description="Disordered" evidence="7">
    <location>
        <begin position="186"/>
        <end position="217"/>
    </location>
</feature>
<comment type="caution">
    <text evidence="8">The sequence shown here is derived from an EMBL/GenBank/DDBJ whole genome shotgun (WGS) entry which is preliminary data.</text>
</comment>
<dbReference type="PANTHER" id="PTHR10494:SF6">
    <property type="entry name" value="NOGGIN"/>
    <property type="match status" value="1"/>
</dbReference>
<evidence type="ECO:0000256" key="2">
    <source>
        <dbReference type="ARBA" id="ARBA00007480"/>
    </source>
</evidence>
<evidence type="ECO:0000256" key="7">
    <source>
        <dbReference type="SAM" id="MobiDB-lite"/>
    </source>
</evidence>
<dbReference type="GO" id="GO:0005615">
    <property type="term" value="C:extracellular space"/>
    <property type="evidence" value="ECO:0007669"/>
    <property type="project" value="TreeGrafter"/>
</dbReference>
<dbReference type="PANTHER" id="PTHR10494">
    <property type="entry name" value="BONE MORPHOGENETIC PROTEIN INHIBITOR, NOGGIN"/>
    <property type="match status" value="1"/>
</dbReference>
<comment type="similarity">
    <text evidence="2">Belongs to the noggin family.</text>
</comment>
<keyword evidence="4" id="KW-0964">Secreted</keyword>
<keyword evidence="6" id="KW-1015">Disulfide bond</keyword>
<dbReference type="Gene3D" id="2.10.90.10">
    <property type="entry name" value="Cystine-knot cytokines"/>
    <property type="match status" value="1"/>
</dbReference>
<evidence type="ECO:0000313" key="8">
    <source>
        <dbReference type="EMBL" id="KAK7592830.1"/>
    </source>
</evidence>